<evidence type="ECO:0000256" key="1">
    <source>
        <dbReference type="ARBA" id="ARBA00007637"/>
    </source>
</evidence>
<dbReference type="OrthoDB" id="9801785at2"/>
<organism evidence="3 4">
    <name type="scientific">Nakamurella flava</name>
    <dbReference type="NCBI Taxonomy" id="2576308"/>
    <lineage>
        <taxon>Bacteria</taxon>
        <taxon>Bacillati</taxon>
        <taxon>Actinomycetota</taxon>
        <taxon>Actinomycetes</taxon>
        <taxon>Nakamurellales</taxon>
        <taxon>Nakamurellaceae</taxon>
        <taxon>Nakamurella</taxon>
    </lineage>
</organism>
<dbReference type="InterPro" id="IPR036291">
    <property type="entry name" value="NAD(P)-bd_dom_sf"/>
</dbReference>
<dbReference type="AlphaFoldDB" id="A0A4U6QNU3"/>
<feature type="domain" description="NAD-dependent epimerase/dehydratase" evidence="2">
    <location>
        <begin position="3"/>
        <end position="228"/>
    </location>
</feature>
<reference evidence="3 4" key="1">
    <citation type="submission" date="2019-05" db="EMBL/GenBank/DDBJ databases">
        <title>Nakamurella sp. N5BH11, whole genome shotgun sequence.</title>
        <authorList>
            <person name="Tuo L."/>
        </authorList>
    </citation>
    <scope>NUCLEOTIDE SEQUENCE [LARGE SCALE GENOMIC DNA]</scope>
    <source>
        <strain evidence="3 4">N5BH11</strain>
    </source>
</reference>
<dbReference type="RefSeq" id="WP_137449051.1">
    <property type="nucleotide sequence ID" value="NZ_SZZH01000001.1"/>
</dbReference>
<dbReference type="EMBL" id="SZZH01000001">
    <property type="protein sequence ID" value="TKV61746.1"/>
    <property type="molecule type" value="Genomic_DNA"/>
</dbReference>
<evidence type="ECO:0000313" key="3">
    <source>
        <dbReference type="EMBL" id="TKV61746.1"/>
    </source>
</evidence>
<dbReference type="InterPro" id="IPR001509">
    <property type="entry name" value="Epimerase_deHydtase"/>
</dbReference>
<dbReference type="CDD" id="cd08946">
    <property type="entry name" value="SDR_e"/>
    <property type="match status" value="1"/>
</dbReference>
<accession>A0A4U6QNU3</accession>
<comment type="similarity">
    <text evidence="1">Belongs to the NAD(P)-dependent epimerase/dehydratase family.</text>
</comment>
<sequence length="308" mass="32739">MRILVTGVNGFIGRTFAAFAGERGHHVVGADIGPAAASGWDHHELDVRDADALRALLQAESITDIVHGGGISGPHVANENPPLVVDVNLVGTVGLFEAARRVGLPGRVVLLSSSSTYGRAWEERSLTRECMETDALLASEPYGSSKVASEALMRAYIDQFDLDAVALRVSIVYGPRRTTYCGITEMITAARTSGVITLHQRADQPLPWVHISDVCAVLEAALTAPRADLGADGVFAYNVTGPGHPTFVQIAEAIVAELPGTTVESGDEPDAYDMNARSMSVAAAERDLRWTPQVTIERGVADLVRASE</sequence>
<dbReference type="PANTHER" id="PTHR43000">
    <property type="entry name" value="DTDP-D-GLUCOSE 4,6-DEHYDRATASE-RELATED"/>
    <property type="match status" value="1"/>
</dbReference>
<dbReference type="Proteomes" id="UP000306985">
    <property type="component" value="Unassembled WGS sequence"/>
</dbReference>
<dbReference type="Pfam" id="PF01370">
    <property type="entry name" value="Epimerase"/>
    <property type="match status" value="1"/>
</dbReference>
<dbReference type="SUPFAM" id="SSF51735">
    <property type="entry name" value="NAD(P)-binding Rossmann-fold domains"/>
    <property type="match status" value="1"/>
</dbReference>
<comment type="caution">
    <text evidence="3">The sequence shown here is derived from an EMBL/GenBank/DDBJ whole genome shotgun (WGS) entry which is preliminary data.</text>
</comment>
<proteinExistence type="inferred from homology"/>
<name>A0A4U6QNU3_9ACTN</name>
<dbReference type="Gene3D" id="3.40.50.720">
    <property type="entry name" value="NAD(P)-binding Rossmann-like Domain"/>
    <property type="match status" value="1"/>
</dbReference>
<protein>
    <submittedName>
        <fullName evidence="3">NAD(P)-dependent oxidoreductase</fullName>
    </submittedName>
</protein>
<evidence type="ECO:0000313" key="4">
    <source>
        <dbReference type="Proteomes" id="UP000306985"/>
    </source>
</evidence>
<keyword evidence="4" id="KW-1185">Reference proteome</keyword>
<gene>
    <name evidence="3" type="ORF">FDO65_09420</name>
</gene>
<evidence type="ECO:0000259" key="2">
    <source>
        <dbReference type="Pfam" id="PF01370"/>
    </source>
</evidence>